<dbReference type="Proteomes" id="UP000441354">
    <property type="component" value="Unassembled WGS sequence"/>
</dbReference>
<dbReference type="GO" id="GO:0016853">
    <property type="term" value="F:isomerase activity"/>
    <property type="evidence" value="ECO:0007669"/>
    <property type="project" value="UniProtKB-KW"/>
</dbReference>
<sequence>MKNQKIDEFIQITKKLNDIGTIPLLMGSVGLELVTEKSWNAEDLDIHVPGDSRGWEVPPEHSIFKWEKIVKIMESSGYTLIDLHEHEFSKNGQSIEFGIIDTLPNFAGIALNTLEVQQANGVKYYLLNPHQYLQVYESSSKDSYRAEQNNHKDIEKIKYLKSILHSDKNSSD</sequence>
<proteinExistence type="predicted"/>
<protein>
    <submittedName>
        <fullName evidence="1">Phosphoribosylanthranilate isomerase</fullName>
    </submittedName>
</protein>
<dbReference type="EMBL" id="WBOT01000001">
    <property type="protein sequence ID" value="KAB2335673.1"/>
    <property type="molecule type" value="Genomic_DNA"/>
</dbReference>
<reference evidence="1 2" key="1">
    <citation type="journal article" date="2014" name="Arch. Microbiol.">
        <title>Bacillus mesophilum sp. nov., strain IITR-54T, a novel 4-chlorobiphenyl dechlorinating bacterium.</title>
        <authorList>
            <person name="Manickam N."/>
            <person name="Singh N.K."/>
            <person name="Bajaj A."/>
            <person name="Kumar R.M."/>
            <person name="Kaur G."/>
            <person name="Kaur N."/>
            <person name="Bala M."/>
            <person name="Kumar A."/>
            <person name="Mayilraj S."/>
        </authorList>
    </citation>
    <scope>NUCLEOTIDE SEQUENCE [LARGE SCALE GENOMIC DNA]</scope>
    <source>
        <strain evidence="1 2">IITR-54</strain>
    </source>
</reference>
<keyword evidence="2" id="KW-1185">Reference proteome</keyword>
<keyword evidence="1" id="KW-0413">Isomerase</keyword>
<dbReference type="RefSeq" id="WP_151572288.1">
    <property type="nucleotide sequence ID" value="NZ_WBOT01000001.1"/>
</dbReference>
<comment type="caution">
    <text evidence="1">The sequence shown here is derived from an EMBL/GenBank/DDBJ whole genome shotgun (WGS) entry which is preliminary data.</text>
</comment>
<dbReference type="OrthoDB" id="2139603at2"/>
<gene>
    <name evidence="1" type="ORF">F7732_03635</name>
</gene>
<dbReference type="AlphaFoldDB" id="A0A7V7RQG3"/>
<evidence type="ECO:0000313" key="1">
    <source>
        <dbReference type="EMBL" id="KAB2335673.1"/>
    </source>
</evidence>
<organism evidence="1 2">
    <name type="scientific">Bacillus mesophilum</name>
    <dbReference type="NCBI Taxonomy" id="1071718"/>
    <lineage>
        <taxon>Bacteria</taxon>
        <taxon>Bacillati</taxon>
        <taxon>Bacillota</taxon>
        <taxon>Bacilli</taxon>
        <taxon>Bacillales</taxon>
        <taxon>Bacillaceae</taxon>
        <taxon>Bacillus</taxon>
    </lineage>
</organism>
<name>A0A7V7RQG3_9BACI</name>
<accession>A0A7V7RQG3</accession>
<evidence type="ECO:0000313" key="2">
    <source>
        <dbReference type="Proteomes" id="UP000441354"/>
    </source>
</evidence>